<evidence type="ECO:0000313" key="2">
    <source>
        <dbReference type="EMBL" id="RUL70398.1"/>
    </source>
</evidence>
<sequence>MHNYTAMRIMVLLGLALPAAGVSAQDTGGLRAKTFDTYNKIEKALENGQRLSVVLHFGGCDRTRSAAGGHVMLGRSDNHGGLPIQDFMILPDHIAFSLVHTTVDADNNIVYEFNRYKVSPTGTGSTSSAKVEMSTYSWKAGEMQAQPVTSYTCDTGGGGADFTG</sequence>
<keyword evidence="3" id="KW-1185">Reference proteome</keyword>
<accession>A0A432M0K9</accession>
<dbReference type="Pfam" id="PF06903">
    <property type="entry name" value="VirK"/>
    <property type="match status" value="1"/>
</dbReference>
<dbReference type="EMBL" id="RYYV01000024">
    <property type="protein sequence ID" value="RUL70398.1"/>
    <property type="molecule type" value="Genomic_DNA"/>
</dbReference>
<dbReference type="InterPro" id="IPR010694">
    <property type="entry name" value="Uncharacterised_VirK"/>
</dbReference>
<organism evidence="2 3">
    <name type="scientific">Dyella choica</name>
    <dbReference type="NCBI Taxonomy" id="1927959"/>
    <lineage>
        <taxon>Bacteria</taxon>
        <taxon>Pseudomonadati</taxon>
        <taxon>Pseudomonadota</taxon>
        <taxon>Gammaproteobacteria</taxon>
        <taxon>Lysobacterales</taxon>
        <taxon>Rhodanobacteraceae</taxon>
        <taxon>Dyella</taxon>
    </lineage>
</organism>
<dbReference type="AlphaFoldDB" id="A0A432M0K9"/>
<dbReference type="Proteomes" id="UP000274358">
    <property type="component" value="Unassembled WGS sequence"/>
</dbReference>
<evidence type="ECO:0000256" key="1">
    <source>
        <dbReference type="SAM" id="SignalP"/>
    </source>
</evidence>
<name>A0A432M0K9_9GAMM</name>
<feature type="signal peptide" evidence="1">
    <location>
        <begin position="1"/>
        <end position="24"/>
    </location>
</feature>
<gene>
    <name evidence="2" type="ORF">EKH80_20750</name>
</gene>
<feature type="chain" id="PRO_5019200076" description="VirK protein" evidence="1">
    <location>
        <begin position="25"/>
        <end position="164"/>
    </location>
</feature>
<proteinExistence type="predicted"/>
<reference evidence="2 3" key="1">
    <citation type="submission" date="2018-12" db="EMBL/GenBank/DDBJ databases">
        <title>Dyella dinghuensis sp. nov. DHOA06 and Dyella choica sp. nov. 4M-K27, isolated from forest soil.</title>
        <authorList>
            <person name="Qiu L.-H."/>
            <person name="Gao Z.-H."/>
        </authorList>
    </citation>
    <scope>NUCLEOTIDE SEQUENCE [LARGE SCALE GENOMIC DNA]</scope>
    <source>
        <strain evidence="2 3">4M-K27</strain>
    </source>
</reference>
<protein>
    <recommendedName>
        <fullName evidence="4">VirK protein</fullName>
    </recommendedName>
</protein>
<dbReference type="RefSeq" id="WP_126686710.1">
    <property type="nucleotide sequence ID" value="NZ_RYYV01000024.1"/>
</dbReference>
<evidence type="ECO:0000313" key="3">
    <source>
        <dbReference type="Proteomes" id="UP000274358"/>
    </source>
</evidence>
<evidence type="ECO:0008006" key="4">
    <source>
        <dbReference type="Google" id="ProtNLM"/>
    </source>
</evidence>
<keyword evidence="1" id="KW-0732">Signal</keyword>
<comment type="caution">
    <text evidence="2">The sequence shown here is derived from an EMBL/GenBank/DDBJ whole genome shotgun (WGS) entry which is preliminary data.</text>
</comment>